<dbReference type="PROSITE" id="PS50012">
    <property type="entry name" value="RCC1_3"/>
    <property type="match status" value="4"/>
</dbReference>
<dbReference type="PROSITE" id="PS50097">
    <property type="entry name" value="BTB"/>
    <property type="match status" value="1"/>
</dbReference>
<reference evidence="3 4" key="1">
    <citation type="submission" date="2020-04" db="EMBL/GenBank/DDBJ databases">
        <authorList>
            <person name="Alioto T."/>
            <person name="Alioto T."/>
            <person name="Gomez Garrido J."/>
        </authorList>
    </citation>
    <scope>NUCLEOTIDE SEQUENCE [LARGE SCALE GENOMIC DNA]</scope>
</reference>
<protein>
    <recommendedName>
        <fullName evidence="2">BTB domain-containing protein</fullName>
    </recommendedName>
</protein>
<accession>A0A8S1D6A3</accession>
<evidence type="ECO:0000313" key="4">
    <source>
        <dbReference type="Proteomes" id="UP000494165"/>
    </source>
</evidence>
<dbReference type="SUPFAM" id="SSF50985">
    <property type="entry name" value="RCC1/BLIP-II"/>
    <property type="match status" value="1"/>
</dbReference>
<comment type="caution">
    <text evidence="3">The sequence shown here is derived from an EMBL/GenBank/DDBJ whole genome shotgun (WGS) entry which is preliminary data.</text>
</comment>
<dbReference type="Proteomes" id="UP000494165">
    <property type="component" value="Unassembled WGS sequence"/>
</dbReference>
<evidence type="ECO:0000313" key="3">
    <source>
        <dbReference type="EMBL" id="CAB3378353.1"/>
    </source>
</evidence>
<dbReference type="InterPro" id="IPR000408">
    <property type="entry name" value="Reg_chr_condens"/>
</dbReference>
<organism evidence="3 4">
    <name type="scientific">Cloeon dipterum</name>
    <dbReference type="NCBI Taxonomy" id="197152"/>
    <lineage>
        <taxon>Eukaryota</taxon>
        <taxon>Metazoa</taxon>
        <taxon>Ecdysozoa</taxon>
        <taxon>Arthropoda</taxon>
        <taxon>Hexapoda</taxon>
        <taxon>Insecta</taxon>
        <taxon>Pterygota</taxon>
        <taxon>Palaeoptera</taxon>
        <taxon>Ephemeroptera</taxon>
        <taxon>Pisciforma</taxon>
        <taxon>Baetidae</taxon>
        <taxon>Cloeon</taxon>
    </lineage>
</organism>
<feature type="domain" description="BTB" evidence="2">
    <location>
        <begin position="365"/>
        <end position="432"/>
    </location>
</feature>
<feature type="repeat" description="RCC1" evidence="1">
    <location>
        <begin position="250"/>
        <end position="303"/>
    </location>
</feature>
<evidence type="ECO:0000259" key="2">
    <source>
        <dbReference type="PROSITE" id="PS50097"/>
    </source>
</evidence>
<dbReference type="InterPro" id="IPR000210">
    <property type="entry name" value="BTB/POZ_dom"/>
</dbReference>
<dbReference type="PANTHER" id="PTHR45982">
    <property type="entry name" value="REGULATOR OF CHROMOSOME CONDENSATION"/>
    <property type="match status" value="1"/>
</dbReference>
<feature type="repeat" description="RCC1" evidence="1">
    <location>
        <begin position="91"/>
        <end position="143"/>
    </location>
</feature>
<feature type="repeat" description="RCC1" evidence="1">
    <location>
        <begin position="197"/>
        <end position="249"/>
    </location>
</feature>
<dbReference type="Pfam" id="PF00651">
    <property type="entry name" value="BTB"/>
    <property type="match status" value="1"/>
</dbReference>
<dbReference type="SMART" id="SM00225">
    <property type="entry name" value="BTB"/>
    <property type="match status" value="1"/>
</dbReference>
<dbReference type="PRINTS" id="PR00633">
    <property type="entry name" value="RCCNDNSATION"/>
</dbReference>
<sequence>MSKWAYFGYQKREIRTAIVFGRNGENVIIVLKNDDVFAFGKNQNWCLGAGEEGEVTELMRIENLCGQGIEVFVNAGTDEGKFCVFAISASGSVFSWGENEYGQLGLGTTKHTKVPTKISGALEHKMVVQVACSGLHTLALTSKGKVFAFGSNHSGQLGLGTTSHLLLPRKVRRLLDRKVVTSVACQKLSSFVLLHSGKICAWGCNLNGRLGSLSTSLEERNPCKVRGLERVVISKIVCGDNFTLALSDDGKIFSWGENEVGQLGNGARKFLPNPTIISTEMGRIKDIAATLSASHPCAAITENNQVYLWGRVNGLIVETPVLALITSFDEVFTIFYPKSYQCFHFNESKITNNNETKRHQGSETSDVAFIVEGKKIHAHKNLLTIGSGVFKNLFLGDWKDSCQKEHIIENHSYNAFFAFLKYFYTDEADFTPELAFEVYSLAHFYLVTDLMEECEKILKSGLTMQNVAAVYEKAILLGAKGLCEFCFEFCREHLVYAMNDIESDDRKREFFLEVFRSVADEKKERKTDSLVFH</sequence>
<dbReference type="InterPro" id="IPR011333">
    <property type="entry name" value="SKP1/BTB/POZ_sf"/>
</dbReference>
<dbReference type="EMBL" id="CADEPI010000162">
    <property type="protein sequence ID" value="CAB3378353.1"/>
    <property type="molecule type" value="Genomic_DNA"/>
</dbReference>
<dbReference type="Gene3D" id="3.30.710.10">
    <property type="entry name" value="Potassium Channel Kv1.1, Chain A"/>
    <property type="match status" value="1"/>
</dbReference>
<dbReference type="Pfam" id="PF00415">
    <property type="entry name" value="RCC1"/>
    <property type="match status" value="2"/>
</dbReference>
<name>A0A8S1D6A3_9INSE</name>
<gene>
    <name evidence="3" type="ORF">CLODIP_2_CD03410</name>
</gene>
<dbReference type="AlphaFoldDB" id="A0A8S1D6A3"/>
<feature type="repeat" description="RCC1" evidence="1">
    <location>
        <begin position="144"/>
        <end position="196"/>
    </location>
</feature>
<dbReference type="SUPFAM" id="SSF54695">
    <property type="entry name" value="POZ domain"/>
    <property type="match status" value="1"/>
</dbReference>
<proteinExistence type="predicted"/>
<keyword evidence="4" id="KW-1185">Reference proteome</keyword>
<dbReference type="InterPro" id="IPR051553">
    <property type="entry name" value="Ran_GTPase-activating"/>
</dbReference>
<evidence type="ECO:0000256" key="1">
    <source>
        <dbReference type="PROSITE-ProRule" id="PRU00235"/>
    </source>
</evidence>
<dbReference type="InterPro" id="IPR009091">
    <property type="entry name" value="RCC1/BLIP-II"/>
</dbReference>
<dbReference type="OrthoDB" id="5981550at2759"/>
<dbReference type="Pfam" id="PF13540">
    <property type="entry name" value="RCC1_2"/>
    <property type="match status" value="1"/>
</dbReference>
<dbReference type="Gene3D" id="2.130.10.30">
    <property type="entry name" value="Regulator of chromosome condensation 1/beta-lactamase-inhibitor protein II"/>
    <property type="match status" value="1"/>
</dbReference>
<dbReference type="PANTHER" id="PTHR45982:SF1">
    <property type="entry name" value="REGULATOR OF CHROMOSOME CONDENSATION"/>
    <property type="match status" value="1"/>
</dbReference>